<protein>
    <submittedName>
        <fullName evidence="2">Uncharacterized protein</fullName>
    </submittedName>
</protein>
<sequence length="114" mass="12835">MTDRDWTESEWTQLQMQEMREHVILRLLGRQPIWMRPDVITPDLDAADAWPELFAGLSEDARRAVREAWAGSSLAARGLGRPAPTRAMVAELAAEARERAAGDGTWPSPGNRRR</sequence>
<reference evidence="2" key="1">
    <citation type="submission" date="2014-07" db="EMBL/GenBank/DDBJ databases">
        <authorList>
            <person name="Urmite Genomes Urmite Genomes"/>
        </authorList>
    </citation>
    <scope>NUCLEOTIDE SEQUENCE</scope>
    <source>
        <strain evidence="2">11W110_air</strain>
    </source>
</reference>
<dbReference type="EMBL" id="LN483071">
    <property type="protein sequence ID" value="CEA08828.1"/>
    <property type="molecule type" value="Genomic_DNA"/>
</dbReference>
<accession>A0A078MNL5</accession>
<dbReference type="PATRIC" id="fig|1461584.3.peg.2161"/>
<evidence type="ECO:0000313" key="2">
    <source>
        <dbReference type="EMBL" id="CEA08828.1"/>
    </source>
</evidence>
<evidence type="ECO:0000256" key="1">
    <source>
        <dbReference type="SAM" id="MobiDB-lite"/>
    </source>
</evidence>
<feature type="region of interest" description="Disordered" evidence="1">
    <location>
        <begin position="95"/>
        <end position="114"/>
    </location>
</feature>
<dbReference type="AlphaFoldDB" id="A0A078MNL5"/>
<name>A0A078MNL5_9MICC</name>
<proteinExistence type="predicted"/>
<organism evidence="2">
    <name type="scientific">Arthrobacter saudimassiliensis</name>
    <dbReference type="NCBI Taxonomy" id="1461584"/>
    <lineage>
        <taxon>Bacteria</taxon>
        <taxon>Bacillati</taxon>
        <taxon>Actinomycetota</taxon>
        <taxon>Actinomycetes</taxon>
        <taxon>Micrococcales</taxon>
        <taxon>Micrococcaceae</taxon>
        <taxon>Arthrobacter</taxon>
    </lineage>
</organism>
<gene>
    <name evidence="2" type="ORF">BN1051_02186</name>
</gene>